<dbReference type="Proteomes" id="UP000634136">
    <property type="component" value="Unassembled WGS sequence"/>
</dbReference>
<evidence type="ECO:0000256" key="1">
    <source>
        <dbReference type="SAM" id="Phobius"/>
    </source>
</evidence>
<keyword evidence="1" id="KW-0812">Transmembrane</keyword>
<evidence type="ECO:0000313" key="2">
    <source>
        <dbReference type="EMBL" id="KAF7824395.1"/>
    </source>
</evidence>
<name>A0A834TPV5_9FABA</name>
<sequence>MVSLLQWVVKSCLSLCGIGVYIGVLRILSGGDVLVECLSIVSGLVLCHFSPSLCLLPSLFILHSSFPLLHLLSFSIFSIFSFFFSPSRRPLGPLAAVRRSSVRPELATRRPLHFAGELVVRSSSAAVCRLRVVRPSSRALPRRSVSRPQHRPCVRSIGRVVRRRPSRLVCLFSALAVRTSAASFAGRPPVVQSFAASFVSCPQRCCVVRGRPPLALPPLGLKVCLAEPLPCAWPATALFVRLSVALFLLVALSLGLFRLVLTQGS</sequence>
<organism evidence="2 3">
    <name type="scientific">Senna tora</name>
    <dbReference type="NCBI Taxonomy" id="362788"/>
    <lineage>
        <taxon>Eukaryota</taxon>
        <taxon>Viridiplantae</taxon>
        <taxon>Streptophyta</taxon>
        <taxon>Embryophyta</taxon>
        <taxon>Tracheophyta</taxon>
        <taxon>Spermatophyta</taxon>
        <taxon>Magnoliopsida</taxon>
        <taxon>eudicotyledons</taxon>
        <taxon>Gunneridae</taxon>
        <taxon>Pentapetalae</taxon>
        <taxon>rosids</taxon>
        <taxon>fabids</taxon>
        <taxon>Fabales</taxon>
        <taxon>Fabaceae</taxon>
        <taxon>Caesalpinioideae</taxon>
        <taxon>Cassia clade</taxon>
        <taxon>Senna</taxon>
    </lineage>
</organism>
<gene>
    <name evidence="2" type="ORF">G2W53_022539</name>
</gene>
<proteinExistence type="predicted"/>
<feature type="transmembrane region" description="Helical" evidence="1">
    <location>
        <begin position="68"/>
        <end position="85"/>
    </location>
</feature>
<keyword evidence="1" id="KW-1133">Transmembrane helix</keyword>
<reference evidence="2" key="1">
    <citation type="submission" date="2020-09" db="EMBL/GenBank/DDBJ databases">
        <title>Genome-Enabled Discovery of Anthraquinone Biosynthesis in Senna tora.</title>
        <authorList>
            <person name="Kang S.-H."/>
            <person name="Pandey R.P."/>
            <person name="Lee C.-M."/>
            <person name="Sim J.-S."/>
            <person name="Jeong J.-T."/>
            <person name="Choi B.-S."/>
            <person name="Jung M."/>
            <person name="Ginzburg D."/>
            <person name="Zhao K."/>
            <person name="Won S.Y."/>
            <person name="Oh T.-J."/>
            <person name="Yu Y."/>
            <person name="Kim N.-H."/>
            <person name="Lee O.R."/>
            <person name="Lee T.-H."/>
            <person name="Bashyal P."/>
            <person name="Kim T.-S."/>
            <person name="Lee W.-H."/>
            <person name="Kawkins C."/>
            <person name="Kim C.-K."/>
            <person name="Kim J.S."/>
            <person name="Ahn B.O."/>
            <person name="Rhee S.Y."/>
            <person name="Sohng J.K."/>
        </authorList>
    </citation>
    <scope>NUCLEOTIDE SEQUENCE</scope>
    <source>
        <tissue evidence="2">Leaf</tissue>
    </source>
</reference>
<keyword evidence="1" id="KW-0472">Membrane</keyword>
<dbReference type="AlphaFoldDB" id="A0A834TPV5"/>
<evidence type="ECO:0008006" key="4">
    <source>
        <dbReference type="Google" id="ProtNLM"/>
    </source>
</evidence>
<dbReference type="EMBL" id="JAAIUW010000007">
    <property type="protein sequence ID" value="KAF7824395.1"/>
    <property type="molecule type" value="Genomic_DNA"/>
</dbReference>
<keyword evidence="3" id="KW-1185">Reference proteome</keyword>
<feature type="transmembrane region" description="Helical" evidence="1">
    <location>
        <begin position="238"/>
        <end position="261"/>
    </location>
</feature>
<protein>
    <recommendedName>
        <fullName evidence="4">Transmembrane protein</fullName>
    </recommendedName>
</protein>
<accession>A0A834TPV5</accession>
<feature type="transmembrane region" description="Helical" evidence="1">
    <location>
        <begin position="40"/>
        <end position="62"/>
    </location>
</feature>
<comment type="caution">
    <text evidence="2">The sequence shown here is derived from an EMBL/GenBank/DDBJ whole genome shotgun (WGS) entry which is preliminary data.</text>
</comment>
<feature type="transmembrane region" description="Helical" evidence="1">
    <location>
        <begin position="6"/>
        <end position="28"/>
    </location>
</feature>
<evidence type="ECO:0000313" key="3">
    <source>
        <dbReference type="Proteomes" id="UP000634136"/>
    </source>
</evidence>